<sequence length="57" mass="6223">MRMPDFSEGDRVQIKSGGPIMTVESVDGDSVHCIWFQGKSPNQSIARDTLSKAVISL</sequence>
<dbReference type="InterPro" id="IPR019226">
    <property type="entry name" value="DUF2158"/>
</dbReference>
<evidence type="ECO:0000313" key="2">
    <source>
        <dbReference type="Proteomes" id="UP000309550"/>
    </source>
</evidence>
<name>A0A5S3PBF9_9RHOB</name>
<accession>A0A5S3PBF9</accession>
<evidence type="ECO:0000313" key="1">
    <source>
        <dbReference type="EMBL" id="TMM50930.1"/>
    </source>
</evidence>
<dbReference type="Proteomes" id="UP000309550">
    <property type="component" value="Unassembled WGS sequence"/>
</dbReference>
<reference evidence="1 2" key="1">
    <citation type="submission" date="2019-05" db="EMBL/GenBank/DDBJ databases">
        <title>Sulfitobacter sabulilitoris sp. nov., isolated from a marine sand.</title>
        <authorList>
            <person name="Yoon J.-H."/>
        </authorList>
    </citation>
    <scope>NUCLEOTIDE SEQUENCE [LARGE SCALE GENOMIC DNA]</scope>
    <source>
        <strain evidence="1 2">HSMS-29</strain>
    </source>
</reference>
<keyword evidence="2" id="KW-1185">Reference proteome</keyword>
<gene>
    <name evidence="1" type="ORF">FDT80_16590</name>
</gene>
<dbReference type="AlphaFoldDB" id="A0A5S3PBF9"/>
<comment type="caution">
    <text evidence="1">The sequence shown here is derived from an EMBL/GenBank/DDBJ whole genome shotgun (WGS) entry which is preliminary data.</text>
</comment>
<proteinExistence type="predicted"/>
<organism evidence="1 2">
    <name type="scientific">Sulfitobacter sabulilitoris</name>
    <dbReference type="NCBI Taxonomy" id="2562655"/>
    <lineage>
        <taxon>Bacteria</taxon>
        <taxon>Pseudomonadati</taxon>
        <taxon>Pseudomonadota</taxon>
        <taxon>Alphaproteobacteria</taxon>
        <taxon>Rhodobacterales</taxon>
        <taxon>Roseobacteraceae</taxon>
        <taxon>Sulfitobacter</taxon>
    </lineage>
</organism>
<dbReference type="Pfam" id="PF09926">
    <property type="entry name" value="DUF2158"/>
    <property type="match status" value="1"/>
</dbReference>
<dbReference type="OrthoDB" id="7173769at2"/>
<dbReference type="EMBL" id="VANS01000005">
    <property type="protein sequence ID" value="TMM50930.1"/>
    <property type="molecule type" value="Genomic_DNA"/>
</dbReference>
<protein>
    <submittedName>
        <fullName evidence="1">DUF2158 domain-containing protein</fullName>
    </submittedName>
</protein>